<name>A0A8T9SR16_9BACT</name>
<sequence length="201" mass="22896">MKLLYLSSLLLTLLSINAYAQLPAYQHSVSIGFERVGLDAPDDIGNRYLGRYARHLAKNRLMVEAGLGYMSVLNRRNLPMNDYFVDGKRRKRVTGDLTLSFDFLKTLRHAFRIGVGPSLWYRKDQILDSGRFTIGSDGSISNLQVKWHTEEQVNYGFNVLIEYEYAITKHLTLAPRVSFVSLERAGPSSIYGLNVGYRLLK</sequence>
<evidence type="ECO:0000256" key="1">
    <source>
        <dbReference type="SAM" id="SignalP"/>
    </source>
</evidence>
<dbReference type="KEGG" id="haei:MUN82_16770"/>
<evidence type="ECO:0000313" key="3">
    <source>
        <dbReference type="Proteomes" id="UP000829925"/>
    </source>
</evidence>
<evidence type="ECO:0000313" key="2">
    <source>
        <dbReference type="EMBL" id="UOR04588.1"/>
    </source>
</evidence>
<dbReference type="AlphaFoldDB" id="A0A8T9SR16"/>
<organism evidence="2 3">
    <name type="scientific">Hymenobacter aerilatus</name>
    <dbReference type="NCBI Taxonomy" id="2932251"/>
    <lineage>
        <taxon>Bacteria</taxon>
        <taxon>Pseudomonadati</taxon>
        <taxon>Bacteroidota</taxon>
        <taxon>Cytophagia</taxon>
        <taxon>Cytophagales</taxon>
        <taxon>Hymenobacteraceae</taxon>
        <taxon>Hymenobacter</taxon>
    </lineage>
</organism>
<keyword evidence="3" id="KW-1185">Reference proteome</keyword>
<proteinExistence type="predicted"/>
<accession>A0A8T9SR16</accession>
<dbReference type="EMBL" id="CP095053">
    <property type="protein sequence ID" value="UOR04588.1"/>
    <property type="molecule type" value="Genomic_DNA"/>
</dbReference>
<feature type="signal peptide" evidence="1">
    <location>
        <begin position="1"/>
        <end position="20"/>
    </location>
</feature>
<dbReference type="RefSeq" id="WP_245092306.1">
    <property type="nucleotide sequence ID" value="NZ_CP095053.1"/>
</dbReference>
<feature type="chain" id="PRO_5035789361" description="Outer membrane protein beta-barrel domain-containing protein" evidence="1">
    <location>
        <begin position="21"/>
        <end position="201"/>
    </location>
</feature>
<protein>
    <recommendedName>
        <fullName evidence="4">Outer membrane protein beta-barrel domain-containing protein</fullName>
    </recommendedName>
</protein>
<evidence type="ECO:0008006" key="4">
    <source>
        <dbReference type="Google" id="ProtNLM"/>
    </source>
</evidence>
<dbReference type="Proteomes" id="UP000829925">
    <property type="component" value="Chromosome"/>
</dbReference>
<gene>
    <name evidence="2" type="ORF">MUN82_16770</name>
</gene>
<reference evidence="2 3" key="1">
    <citation type="submission" date="2022-04" db="EMBL/GenBank/DDBJ databases">
        <title>Hymenobacter sp. isolated from the air.</title>
        <authorList>
            <person name="Won M."/>
            <person name="Lee C.-M."/>
            <person name="Woen H.-Y."/>
            <person name="Kwon S.-W."/>
        </authorList>
    </citation>
    <scope>NUCLEOTIDE SEQUENCE [LARGE SCALE GENOMIC DNA]</scope>
    <source>
        <strain evidence="3">5413 J-13</strain>
    </source>
</reference>
<keyword evidence="1" id="KW-0732">Signal</keyword>